<gene>
    <name evidence="5" type="ORF">GII30_01090</name>
</gene>
<evidence type="ECO:0000256" key="1">
    <source>
        <dbReference type="ARBA" id="ARBA00004196"/>
    </source>
</evidence>
<keyword evidence="4" id="KW-0732">Signal</keyword>
<dbReference type="Pfam" id="PF01497">
    <property type="entry name" value="Peripla_BP_2"/>
    <property type="match status" value="1"/>
</dbReference>
<comment type="similarity">
    <text evidence="2">Belongs to the bacterial solute-binding protein 8 family.</text>
</comment>
<organism evidence="5">
    <name type="scientific">Gordonia amarae</name>
    <dbReference type="NCBI Taxonomy" id="36821"/>
    <lineage>
        <taxon>Bacteria</taxon>
        <taxon>Bacillati</taxon>
        <taxon>Actinomycetota</taxon>
        <taxon>Actinomycetes</taxon>
        <taxon>Mycobacteriales</taxon>
        <taxon>Gordoniaceae</taxon>
        <taxon>Gordonia</taxon>
    </lineage>
</organism>
<protein>
    <submittedName>
        <fullName evidence="5">ABC transporter substrate-binding protein</fullName>
    </submittedName>
</protein>
<dbReference type="PANTHER" id="PTHR30532:SF1">
    <property type="entry name" value="IRON(3+)-HYDROXAMATE-BINDING PROTEIN FHUD"/>
    <property type="match status" value="1"/>
</dbReference>
<evidence type="ECO:0000313" key="5">
    <source>
        <dbReference type="EMBL" id="QHN37964.1"/>
    </source>
</evidence>
<dbReference type="PROSITE" id="PS51257">
    <property type="entry name" value="PROKAR_LIPOPROTEIN"/>
    <property type="match status" value="1"/>
</dbReference>
<dbReference type="GO" id="GO:0030288">
    <property type="term" value="C:outer membrane-bounded periplasmic space"/>
    <property type="evidence" value="ECO:0007669"/>
    <property type="project" value="TreeGrafter"/>
</dbReference>
<dbReference type="RefSeq" id="WP_005192053.1">
    <property type="nucleotide sequence ID" value="NZ_CP045808.1"/>
</dbReference>
<dbReference type="PANTHER" id="PTHR30532">
    <property type="entry name" value="IRON III DICITRATE-BINDING PERIPLASMIC PROTEIN"/>
    <property type="match status" value="1"/>
</dbReference>
<keyword evidence="3" id="KW-0813">Transport</keyword>
<sequence length="325" mass="34309">MRLRNRSLTRWGAVAVAGVLAVGLVGCSSGDSGDGGDEHKLTLQGTEVTLPSNPQRIISVHNAGTQALIEVGAGDRLVAAATMDTPMVPPANREAYAKIKNKIDGTAPAETLTQYDPDLIVTIDAGDPGANKDLAALAPTAIMKIRGTERTDWEGRTKSAAAILGTTDKFDALQEKLKRRQISIKTTYADVLTKVKVTVLDSHEPGEIYVAGTKSMIGDLFGQAGVVFADSVTGDGTAPDTNPGEFTASPEKLGQFLDADAIFVASDFDGGHNALQRQLLNNPLLKSSKKPVFGLGTVTISSFAQADYMLDQLEKALSELQGTQR</sequence>
<dbReference type="Gene3D" id="3.40.50.1980">
    <property type="entry name" value="Nitrogenase molybdenum iron protein domain"/>
    <property type="match status" value="2"/>
</dbReference>
<dbReference type="InterPro" id="IPR002491">
    <property type="entry name" value="ABC_transptr_periplasmic_BD"/>
</dbReference>
<evidence type="ECO:0000256" key="3">
    <source>
        <dbReference type="ARBA" id="ARBA00022448"/>
    </source>
</evidence>
<evidence type="ECO:0000256" key="2">
    <source>
        <dbReference type="ARBA" id="ARBA00008814"/>
    </source>
</evidence>
<reference evidence="5" key="1">
    <citation type="journal article" date="2021" name="Nat. Microbiol.">
        <title>Cocultivation of an ultrasmall environmental parasitic bacterium with lytic ability against bacteria associated with wastewater foams.</title>
        <authorList>
            <person name="Batinovic S."/>
            <person name="Rose J.J.A."/>
            <person name="Ratcliffe J."/>
            <person name="Seviour R.J."/>
            <person name="Petrovski S."/>
        </authorList>
    </citation>
    <scope>NUCLEOTIDE SEQUENCE</scope>
    <source>
        <strain evidence="5">CON44</strain>
    </source>
</reference>
<dbReference type="GO" id="GO:1901678">
    <property type="term" value="P:iron coordination entity transport"/>
    <property type="evidence" value="ECO:0007669"/>
    <property type="project" value="UniProtKB-ARBA"/>
</dbReference>
<dbReference type="SUPFAM" id="SSF53807">
    <property type="entry name" value="Helical backbone' metal receptor"/>
    <property type="match status" value="1"/>
</dbReference>
<proteinExistence type="inferred from homology"/>
<accession>A0A857M6J4</accession>
<evidence type="ECO:0000256" key="4">
    <source>
        <dbReference type="ARBA" id="ARBA00022729"/>
    </source>
</evidence>
<dbReference type="AlphaFoldDB" id="A0A857M6J4"/>
<dbReference type="InterPro" id="IPR051313">
    <property type="entry name" value="Bact_iron-sidero_bind"/>
</dbReference>
<comment type="subcellular location">
    <subcellularLocation>
        <location evidence="1">Cell envelope</location>
    </subcellularLocation>
</comment>
<name>A0A857M6J4_9ACTN</name>
<dbReference type="PROSITE" id="PS50983">
    <property type="entry name" value="FE_B12_PBP"/>
    <property type="match status" value="1"/>
</dbReference>
<dbReference type="EMBL" id="CP045810">
    <property type="protein sequence ID" value="QHN37964.1"/>
    <property type="molecule type" value="Genomic_DNA"/>
</dbReference>